<reference evidence="1" key="1">
    <citation type="submission" date="2020-08" db="EMBL/GenBank/DDBJ databases">
        <title>Sequencing the genomes of 1000 actinobacteria strains.</title>
        <authorList>
            <person name="Klenk H.-P."/>
        </authorList>
    </citation>
    <scope>NUCLEOTIDE SEQUENCE</scope>
    <source>
        <strain evidence="1">DSM 10695</strain>
    </source>
</reference>
<dbReference type="AlphaFoldDB" id="A0A923J0B9"/>
<dbReference type="RefSeq" id="WP_184454208.1">
    <property type="nucleotide sequence ID" value="NZ_JACHMK010000001.1"/>
</dbReference>
<evidence type="ECO:0000313" key="2">
    <source>
        <dbReference type="Proteomes" id="UP000617426"/>
    </source>
</evidence>
<dbReference type="EMBL" id="JACHMK010000001">
    <property type="protein sequence ID" value="MBB6335689.1"/>
    <property type="molecule type" value="Genomic_DNA"/>
</dbReference>
<accession>A0A923J0B9</accession>
<organism evidence="1 2">
    <name type="scientific">Schaalia hyovaginalis</name>
    <dbReference type="NCBI Taxonomy" id="29316"/>
    <lineage>
        <taxon>Bacteria</taxon>
        <taxon>Bacillati</taxon>
        <taxon>Actinomycetota</taxon>
        <taxon>Actinomycetes</taxon>
        <taxon>Actinomycetales</taxon>
        <taxon>Actinomycetaceae</taxon>
        <taxon>Schaalia</taxon>
    </lineage>
</organism>
<proteinExistence type="predicted"/>
<evidence type="ECO:0000313" key="1">
    <source>
        <dbReference type="EMBL" id="MBB6335689.1"/>
    </source>
</evidence>
<dbReference type="SUPFAM" id="SSF52172">
    <property type="entry name" value="CheY-like"/>
    <property type="match status" value="1"/>
</dbReference>
<protein>
    <submittedName>
        <fullName evidence="1">CheY-like chemotaxis protein</fullName>
    </submittedName>
</protein>
<comment type="caution">
    <text evidence="1">The sequence shown here is derived from an EMBL/GenBank/DDBJ whole genome shotgun (WGS) entry which is preliminary data.</text>
</comment>
<sequence>MSESMKVLLLGDDEFRINQSAENLSVCNDILITACAASGSQAICLLNAGEHFDTDAMMIDVEMPGKGSLKPFC</sequence>
<name>A0A923J0B9_9ACTO</name>
<dbReference type="Proteomes" id="UP000617426">
    <property type="component" value="Unassembled WGS sequence"/>
</dbReference>
<keyword evidence="2" id="KW-1185">Reference proteome</keyword>
<dbReference type="InterPro" id="IPR011006">
    <property type="entry name" value="CheY-like_superfamily"/>
</dbReference>
<gene>
    <name evidence="1" type="ORF">HD592_002254</name>
</gene>